<evidence type="ECO:0000313" key="2">
    <source>
        <dbReference type="EMBL" id="CBY35033.1"/>
    </source>
</evidence>
<protein>
    <submittedName>
        <fullName evidence="1">Uncharacterized protein</fullName>
    </submittedName>
</protein>
<organism evidence="1">
    <name type="scientific">Oikopleura dioica</name>
    <name type="common">Tunicate</name>
    <dbReference type="NCBI Taxonomy" id="34765"/>
    <lineage>
        <taxon>Eukaryota</taxon>
        <taxon>Metazoa</taxon>
        <taxon>Chordata</taxon>
        <taxon>Tunicata</taxon>
        <taxon>Appendicularia</taxon>
        <taxon>Copelata</taxon>
        <taxon>Oikopleuridae</taxon>
        <taxon>Oikopleura</taxon>
    </lineage>
</organism>
<reference evidence="1" key="1">
    <citation type="journal article" date="2010" name="Science">
        <title>Plasticity of animal genome architecture unmasked by rapid evolution of a pelagic tunicate.</title>
        <authorList>
            <person name="Denoeud F."/>
            <person name="Henriet S."/>
            <person name="Mungpakdee S."/>
            <person name="Aury J.M."/>
            <person name="Da Silva C."/>
            <person name="Brinkmann H."/>
            <person name="Mikhaleva J."/>
            <person name="Olsen L.C."/>
            <person name="Jubin C."/>
            <person name="Canestro C."/>
            <person name="Bouquet J.M."/>
            <person name="Danks G."/>
            <person name="Poulain J."/>
            <person name="Campsteijn C."/>
            <person name="Adamski M."/>
            <person name="Cross I."/>
            <person name="Yadetie F."/>
            <person name="Muffato M."/>
            <person name="Louis A."/>
            <person name="Butcher S."/>
            <person name="Tsagkogeorga G."/>
            <person name="Konrad A."/>
            <person name="Singh S."/>
            <person name="Jensen M.F."/>
            <person name="Cong E.H."/>
            <person name="Eikeseth-Otteraa H."/>
            <person name="Noel B."/>
            <person name="Anthouard V."/>
            <person name="Porcel B.M."/>
            <person name="Kachouri-Lafond R."/>
            <person name="Nishino A."/>
            <person name="Ugolini M."/>
            <person name="Chourrout P."/>
            <person name="Nishida H."/>
            <person name="Aasland R."/>
            <person name="Huzurbazar S."/>
            <person name="Westhof E."/>
            <person name="Delsuc F."/>
            <person name="Lehrach H."/>
            <person name="Reinhardt R."/>
            <person name="Weissenbach J."/>
            <person name="Roy S.W."/>
            <person name="Artiguenave F."/>
            <person name="Postlethwait J.H."/>
            <person name="Manak J.R."/>
            <person name="Thompson E.M."/>
            <person name="Jaillon O."/>
            <person name="Du Pasquier L."/>
            <person name="Boudinot P."/>
            <person name="Liberles D.A."/>
            <person name="Volff J.N."/>
            <person name="Philippe H."/>
            <person name="Lenhard B."/>
            <person name="Roest Crollius H."/>
            <person name="Wincker P."/>
            <person name="Chourrout D."/>
        </authorList>
    </citation>
    <scope>NUCLEOTIDE SEQUENCE [LARGE SCALE GENOMIC DNA]</scope>
</reference>
<dbReference type="EMBL" id="FN654577">
    <property type="protein sequence ID" value="CBY35033.1"/>
    <property type="molecule type" value="Genomic_DNA"/>
</dbReference>
<proteinExistence type="predicted"/>
<gene>
    <name evidence="1" type="ORF">GSOID_T00015924001</name>
    <name evidence="2" type="ORF">GSOID_T00026822001</name>
</gene>
<dbReference type="InParanoid" id="E4X215"/>
<accession>E4X215</accession>
<dbReference type="Proteomes" id="UP000011014">
    <property type="component" value="Unassembled WGS sequence"/>
</dbReference>
<sequence>MGQRRYVSDVLQTKRFVALQDGANARLFKGAGYPAWTVQVPHADSRKEANHTCIAYTHFPTGWQFDKCSNPITFRKVPIHRYVTVSNGFLNAGPLSSILNGEYELVADQKFRFPKSGGRPVYQNERWRYIYLHYDADEVQWAFTEIHSSDSGKDVSYPTAYVAFKKPSLTPDNSKWYKCVRLEQNGVEKSCGGSVEFQGHGPTVSHFDFNF</sequence>
<name>E4X215_OIKDI</name>
<dbReference type="EMBL" id="FN653021">
    <property type="protein sequence ID" value="CBY23483.1"/>
    <property type="molecule type" value="Genomic_DNA"/>
</dbReference>
<dbReference type="OrthoDB" id="10348210at2759"/>
<evidence type="ECO:0000313" key="1">
    <source>
        <dbReference type="EMBL" id="CBY23483.1"/>
    </source>
</evidence>
<keyword evidence="3" id="KW-1185">Reference proteome</keyword>
<evidence type="ECO:0000313" key="3">
    <source>
        <dbReference type="Proteomes" id="UP000001307"/>
    </source>
</evidence>
<dbReference type="AlphaFoldDB" id="E4X215"/>
<dbReference type="Proteomes" id="UP000001307">
    <property type="component" value="Unassembled WGS sequence"/>
</dbReference>